<accession>A0A8J4HC08</accession>
<gene>
    <name evidence="6" type="primary">bamD</name>
    <name evidence="9" type="ORF">ENY07_09795</name>
</gene>
<evidence type="ECO:0000259" key="8">
    <source>
        <dbReference type="Pfam" id="PF13525"/>
    </source>
</evidence>
<dbReference type="InterPro" id="IPR011990">
    <property type="entry name" value="TPR-like_helical_dom_sf"/>
</dbReference>
<dbReference type="Gene3D" id="1.25.40.10">
    <property type="entry name" value="Tetratricopeptide repeat domain"/>
    <property type="match status" value="1"/>
</dbReference>
<dbReference type="HAMAP" id="MF_00922">
    <property type="entry name" value="OM_assembly_BamD"/>
    <property type="match status" value="1"/>
</dbReference>
<evidence type="ECO:0000256" key="1">
    <source>
        <dbReference type="ARBA" id="ARBA00022729"/>
    </source>
</evidence>
<dbReference type="CDD" id="cd15830">
    <property type="entry name" value="BamD"/>
    <property type="match status" value="1"/>
</dbReference>
<sequence length="283" mass="32316">MTQWARRAVAALLLALPLLALAGCAAKSDDDDASSKGPKEPVEQIYNEGLDALNARKFDIANKKFNQLQSNYPFSPWAASAQLMLGYSQYLAHKYTDSEATLDRFIQLHPTSKDVAYAYYLRALNFYEQITDIQRDQKVTEQALADLKEVVNRFPDSAYARDARLKIDLCLDHLAGKEMAIGRWYQNQKLYAAAINRYQRVVQDYQKTNMAPEALYRLTEIYMLIGLPDQAKKSAAVLEHNYPNSEWYRDSWNLLVADHQVSGKMVGQSDNGGFFQRTFGWIF</sequence>
<dbReference type="GO" id="GO:1990063">
    <property type="term" value="C:Bam protein complex"/>
    <property type="evidence" value="ECO:0007669"/>
    <property type="project" value="TreeGrafter"/>
</dbReference>
<dbReference type="InterPro" id="IPR017689">
    <property type="entry name" value="BamD"/>
</dbReference>
<feature type="signal peptide" evidence="7">
    <location>
        <begin position="1"/>
        <end position="22"/>
    </location>
</feature>
<dbReference type="PROSITE" id="PS51257">
    <property type="entry name" value="PROKAR_LIPOPROTEIN"/>
    <property type="match status" value="1"/>
</dbReference>
<evidence type="ECO:0000313" key="9">
    <source>
        <dbReference type="EMBL" id="HGC43493.1"/>
    </source>
</evidence>
<keyword evidence="2 6" id="KW-0472">Membrane</keyword>
<dbReference type="GO" id="GO:0051205">
    <property type="term" value="P:protein insertion into membrane"/>
    <property type="evidence" value="ECO:0007669"/>
    <property type="project" value="UniProtKB-UniRule"/>
</dbReference>
<comment type="subunit">
    <text evidence="6">Part of the Bam complex.</text>
</comment>
<protein>
    <recommendedName>
        <fullName evidence="6">Outer membrane protein assembly factor BamD</fullName>
    </recommendedName>
</protein>
<evidence type="ECO:0000256" key="7">
    <source>
        <dbReference type="SAM" id="SignalP"/>
    </source>
</evidence>
<keyword evidence="5 6" id="KW-0449">Lipoprotein</keyword>
<dbReference type="EMBL" id="DTQM01000188">
    <property type="protein sequence ID" value="HGC43493.1"/>
    <property type="molecule type" value="Genomic_DNA"/>
</dbReference>
<dbReference type="PANTHER" id="PTHR37423:SF1">
    <property type="entry name" value="OUTER MEMBRANE PROTEIN ASSEMBLY FACTOR BAMD"/>
    <property type="match status" value="1"/>
</dbReference>
<evidence type="ECO:0000256" key="2">
    <source>
        <dbReference type="ARBA" id="ARBA00023136"/>
    </source>
</evidence>
<dbReference type="SUPFAM" id="SSF48452">
    <property type="entry name" value="TPR-like"/>
    <property type="match status" value="2"/>
</dbReference>
<comment type="similarity">
    <text evidence="6">Belongs to the BamD family.</text>
</comment>
<feature type="domain" description="Outer membrane lipoprotein BamD-like" evidence="8">
    <location>
        <begin position="40"/>
        <end position="235"/>
    </location>
</feature>
<comment type="function">
    <text evidence="6">Part of the outer membrane protein assembly complex, which is involved in assembly and insertion of beta-barrel proteins into the outer membrane.</text>
</comment>
<comment type="subcellular location">
    <subcellularLocation>
        <location evidence="6">Cell outer membrane</location>
        <topology evidence="6">Lipid-anchor</topology>
    </subcellularLocation>
</comment>
<name>A0A8J4HC08_9PROT</name>
<dbReference type="AlphaFoldDB" id="A0A8J4HC08"/>
<dbReference type="Pfam" id="PF13525">
    <property type="entry name" value="YfiO"/>
    <property type="match status" value="1"/>
</dbReference>
<dbReference type="InterPro" id="IPR039565">
    <property type="entry name" value="BamD-like"/>
</dbReference>
<comment type="caution">
    <text evidence="9">The sequence shown here is derived from an EMBL/GenBank/DDBJ whole genome shotgun (WGS) entry which is preliminary data.</text>
</comment>
<keyword evidence="3 6" id="KW-0564">Palmitate</keyword>
<keyword evidence="4 6" id="KW-0998">Cell outer membrane</keyword>
<organism evidence="9">
    <name type="scientific">Acidicaldus sp</name>
    <dbReference type="NCBI Taxonomy" id="1872105"/>
    <lineage>
        <taxon>Bacteria</taxon>
        <taxon>Pseudomonadati</taxon>
        <taxon>Pseudomonadota</taxon>
        <taxon>Alphaproteobacteria</taxon>
        <taxon>Acetobacterales</taxon>
        <taxon>Acetobacteraceae</taxon>
        <taxon>Acidicaldus</taxon>
    </lineage>
</organism>
<feature type="chain" id="PRO_5035346935" description="Outer membrane protein assembly factor BamD" evidence="7">
    <location>
        <begin position="23"/>
        <end position="283"/>
    </location>
</feature>
<dbReference type="NCBIfam" id="TIGR03302">
    <property type="entry name" value="OM_YfiO"/>
    <property type="match status" value="1"/>
</dbReference>
<proteinExistence type="inferred from homology"/>
<evidence type="ECO:0000256" key="5">
    <source>
        <dbReference type="ARBA" id="ARBA00023288"/>
    </source>
</evidence>
<evidence type="ECO:0000256" key="3">
    <source>
        <dbReference type="ARBA" id="ARBA00023139"/>
    </source>
</evidence>
<evidence type="ECO:0000256" key="4">
    <source>
        <dbReference type="ARBA" id="ARBA00023237"/>
    </source>
</evidence>
<keyword evidence="1 6" id="KW-0732">Signal</keyword>
<reference evidence="9" key="1">
    <citation type="journal article" date="2020" name="mSystems">
        <title>Genome- and Community-Level Interaction Insights into Carbon Utilization and Element Cycling Functions of Hydrothermarchaeota in Hydrothermal Sediment.</title>
        <authorList>
            <person name="Zhou Z."/>
            <person name="Liu Y."/>
            <person name="Xu W."/>
            <person name="Pan J."/>
            <person name="Luo Z.H."/>
            <person name="Li M."/>
        </authorList>
    </citation>
    <scope>NUCLEOTIDE SEQUENCE</scope>
    <source>
        <strain evidence="9">SpSt-997</strain>
    </source>
</reference>
<dbReference type="GO" id="GO:0043165">
    <property type="term" value="P:Gram-negative-bacterium-type cell outer membrane assembly"/>
    <property type="evidence" value="ECO:0007669"/>
    <property type="project" value="UniProtKB-UniRule"/>
</dbReference>
<evidence type="ECO:0000256" key="6">
    <source>
        <dbReference type="HAMAP-Rule" id="MF_00922"/>
    </source>
</evidence>
<dbReference type="PANTHER" id="PTHR37423">
    <property type="entry name" value="SOLUBLE LYTIC MUREIN TRANSGLYCOSYLASE-RELATED"/>
    <property type="match status" value="1"/>
</dbReference>